<name>A0A9W7BSB5_9STRA</name>
<dbReference type="Pfam" id="PF08241">
    <property type="entry name" value="Methyltransf_11"/>
    <property type="match status" value="1"/>
</dbReference>
<protein>
    <recommendedName>
        <fullName evidence="1">Methyltransferase type 11 domain-containing protein</fullName>
    </recommendedName>
</protein>
<dbReference type="SUPFAM" id="SSF53335">
    <property type="entry name" value="S-adenosyl-L-methionine-dependent methyltransferases"/>
    <property type="match status" value="1"/>
</dbReference>
<dbReference type="Gene3D" id="3.40.50.150">
    <property type="entry name" value="Vaccinia Virus protein VP39"/>
    <property type="match status" value="1"/>
</dbReference>
<evidence type="ECO:0000313" key="2">
    <source>
        <dbReference type="EMBL" id="GMH92827.1"/>
    </source>
</evidence>
<dbReference type="CDD" id="cd02440">
    <property type="entry name" value="AdoMet_MTases"/>
    <property type="match status" value="1"/>
</dbReference>
<dbReference type="InterPro" id="IPR029063">
    <property type="entry name" value="SAM-dependent_MTases_sf"/>
</dbReference>
<comment type="caution">
    <text evidence="2">The sequence shown here is derived from an EMBL/GenBank/DDBJ whole genome shotgun (WGS) entry which is preliminary data.</text>
</comment>
<dbReference type="Proteomes" id="UP001165160">
    <property type="component" value="Unassembled WGS sequence"/>
</dbReference>
<proteinExistence type="predicted"/>
<dbReference type="InterPro" id="IPR050508">
    <property type="entry name" value="Methyltransf_Superfamily"/>
</dbReference>
<dbReference type="InterPro" id="IPR013216">
    <property type="entry name" value="Methyltransf_11"/>
</dbReference>
<gene>
    <name evidence="2" type="ORF">TrVE_jg10819</name>
</gene>
<dbReference type="EMBL" id="BRXX01000133">
    <property type="protein sequence ID" value="GMH92827.1"/>
    <property type="molecule type" value="Genomic_DNA"/>
</dbReference>
<reference evidence="3" key="1">
    <citation type="journal article" date="2023" name="Commun. Biol.">
        <title>Genome analysis of Parmales, the sister group of diatoms, reveals the evolutionary specialization of diatoms from phago-mixotrophs to photoautotrophs.</title>
        <authorList>
            <person name="Ban H."/>
            <person name="Sato S."/>
            <person name="Yoshikawa S."/>
            <person name="Yamada K."/>
            <person name="Nakamura Y."/>
            <person name="Ichinomiya M."/>
            <person name="Sato N."/>
            <person name="Blanc-Mathieu R."/>
            <person name="Endo H."/>
            <person name="Kuwata A."/>
            <person name="Ogata H."/>
        </authorList>
    </citation>
    <scope>NUCLEOTIDE SEQUENCE [LARGE SCALE GENOMIC DNA]</scope>
    <source>
        <strain evidence="3">NIES 3699</strain>
    </source>
</reference>
<accession>A0A9W7BSB5</accession>
<feature type="domain" description="Methyltransferase type 11" evidence="1">
    <location>
        <begin position="105"/>
        <end position="187"/>
    </location>
</feature>
<evidence type="ECO:0000259" key="1">
    <source>
        <dbReference type="Pfam" id="PF08241"/>
    </source>
</evidence>
<organism evidence="2 3">
    <name type="scientific">Triparma verrucosa</name>
    <dbReference type="NCBI Taxonomy" id="1606542"/>
    <lineage>
        <taxon>Eukaryota</taxon>
        <taxon>Sar</taxon>
        <taxon>Stramenopiles</taxon>
        <taxon>Ochrophyta</taxon>
        <taxon>Bolidophyceae</taxon>
        <taxon>Parmales</taxon>
        <taxon>Triparmaceae</taxon>
        <taxon>Triparma</taxon>
    </lineage>
</organism>
<evidence type="ECO:0000313" key="3">
    <source>
        <dbReference type="Proteomes" id="UP001165160"/>
    </source>
</evidence>
<sequence>MMLNVSRSARTAPSSCRCERETPFGRRSAEQYEKIAGSYDDKISADEAVMGIGLLRRHLIGTKARGRVLEVAAGTGRNLDFYKFGETDLPWWLKLLGSAVEGEVTELVLFEKSQSMAKVASKKVARLSAASSFEQIKVDVGDCTDLSRYSDETFDTVIDTFGLCSFDDPVRALKEMQRVCKKDGRILLIEHGRTNTWPWLDGVLDDGRDQHIEKWGCEWNRDIDQIIQNSNLVVEWCDKWHFGTTSVVSARPGGIGVRLT</sequence>
<dbReference type="GO" id="GO:0008757">
    <property type="term" value="F:S-adenosylmethionine-dependent methyltransferase activity"/>
    <property type="evidence" value="ECO:0007669"/>
    <property type="project" value="InterPro"/>
</dbReference>
<dbReference type="PANTHER" id="PTHR42912">
    <property type="entry name" value="METHYLTRANSFERASE"/>
    <property type="match status" value="1"/>
</dbReference>
<dbReference type="PANTHER" id="PTHR42912:SF80">
    <property type="entry name" value="METHYLTRANSFERASE DOMAIN-CONTAINING PROTEIN"/>
    <property type="match status" value="1"/>
</dbReference>
<dbReference type="AlphaFoldDB" id="A0A9W7BSB5"/>
<keyword evidence="3" id="KW-1185">Reference proteome</keyword>